<dbReference type="RefSeq" id="WP_325902895.1">
    <property type="nucleotide sequence ID" value="NZ_JAMWUA010000013.1"/>
</dbReference>
<feature type="transmembrane region" description="Helical" evidence="1">
    <location>
        <begin position="60"/>
        <end position="80"/>
    </location>
</feature>
<keyword evidence="1" id="KW-1133">Transmembrane helix</keyword>
<sequence length="246" mass="28288">MLKATITILQILVGVYFLGNAIRQNPKFDAFLLIVENGYGGINDKLKDTRIREGVYKLGLMYGFLSFLAFLMLFLTPYVASQSEPYFLMCSAGFIIGLIGWSSISWCLQHRKMLLENTWFWWLMPIFPFFLAFLEKQTGISILWYPLDSLFNMLNSMGIYIELPTSVWSQAFIFCAILMVFMLVQYLVMWCISIPVLIITILMVLLIISFARLVNLIAPKTAFYGFMAMLFVALILVQNYILPCMG</sequence>
<dbReference type="EMBL" id="UGMX01000002">
    <property type="protein sequence ID" value="STW09643.1"/>
    <property type="molecule type" value="Genomic_DNA"/>
</dbReference>
<protein>
    <submittedName>
        <fullName evidence="2">Uncharacterized protein</fullName>
    </submittedName>
</protein>
<dbReference type="AlphaFoldDB" id="A0A7H4PB28"/>
<dbReference type="Proteomes" id="UP000254571">
    <property type="component" value="Unassembled WGS sequence"/>
</dbReference>
<feature type="transmembrane region" description="Helical" evidence="1">
    <location>
        <begin position="196"/>
        <end position="217"/>
    </location>
</feature>
<name>A0A7H4PB28_9ENTR</name>
<evidence type="ECO:0000313" key="3">
    <source>
        <dbReference type="Proteomes" id="UP000254571"/>
    </source>
</evidence>
<organism evidence="2 3">
    <name type="scientific">Klebsiella grimontii</name>
    <dbReference type="NCBI Taxonomy" id="2058152"/>
    <lineage>
        <taxon>Bacteria</taxon>
        <taxon>Pseudomonadati</taxon>
        <taxon>Pseudomonadota</taxon>
        <taxon>Gammaproteobacteria</taxon>
        <taxon>Enterobacterales</taxon>
        <taxon>Enterobacteriaceae</taxon>
        <taxon>Klebsiella/Raoultella group</taxon>
        <taxon>Klebsiella</taxon>
    </lineage>
</organism>
<feature type="transmembrane region" description="Helical" evidence="1">
    <location>
        <begin position="223"/>
        <end position="242"/>
    </location>
</feature>
<accession>A0A7H4PB28</accession>
<feature type="transmembrane region" description="Helical" evidence="1">
    <location>
        <begin position="86"/>
        <end position="108"/>
    </location>
</feature>
<evidence type="ECO:0000313" key="2">
    <source>
        <dbReference type="EMBL" id="STW09643.1"/>
    </source>
</evidence>
<feature type="transmembrane region" description="Helical" evidence="1">
    <location>
        <begin position="120"/>
        <end position="147"/>
    </location>
</feature>
<gene>
    <name evidence="2" type="ORF">NCTC9149_06143</name>
</gene>
<proteinExistence type="predicted"/>
<feature type="transmembrane region" description="Helical" evidence="1">
    <location>
        <begin position="6"/>
        <end position="22"/>
    </location>
</feature>
<keyword evidence="1" id="KW-0472">Membrane</keyword>
<comment type="caution">
    <text evidence="2">The sequence shown here is derived from an EMBL/GenBank/DDBJ whole genome shotgun (WGS) entry which is preliminary data.</text>
</comment>
<evidence type="ECO:0000256" key="1">
    <source>
        <dbReference type="SAM" id="Phobius"/>
    </source>
</evidence>
<keyword evidence="1" id="KW-0812">Transmembrane</keyword>
<feature type="transmembrane region" description="Helical" evidence="1">
    <location>
        <begin position="167"/>
        <end position="189"/>
    </location>
</feature>
<reference evidence="2 3" key="1">
    <citation type="submission" date="2018-06" db="EMBL/GenBank/DDBJ databases">
        <authorList>
            <consortium name="Pathogen Informatics"/>
            <person name="Doyle S."/>
        </authorList>
    </citation>
    <scope>NUCLEOTIDE SEQUENCE [LARGE SCALE GENOMIC DNA]</scope>
    <source>
        <strain evidence="2 3">NCTC9149</strain>
    </source>
</reference>